<protein>
    <submittedName>
        <fullName evidence="2">Uncharacterized protein</fullName>
    </submittedName>
</protein>
<gene>
    <name evidence="2" type="ORF">PILCRDRAFT_814189</name>
</gene>
<keyword evidence="1" id="KW-0472">Membrane</keyword>
<evidence type="ECO:0000256" key="1">
    <source>
        <dbReference type="SAM" id="Phobius"/>
    </source>
</evidence>
<keyword evidence="1" id="KW-1133">Transmembrane helix</keyword>
<dbReference type="HOGENOM" id="CLU_3069491_0_0_1"/>
<keyword evidence="1" id="KW-0812">Transmembrane</keyword>
<evidence type="ECO:0000313" key="3">
    <source>
        <dbReference type="Proteomes" id="UP000054166"/>
    </source>
</evidence>
<reference evidence="2 3" key="1">
    <citation type="submission" date="2014-04" db="EMBL/GenBank/DDBJ databases">
        <authorList>
            <consortium name="DOE Joint Genome Institute"/>
            <person name="Kuo A."/>
            <person name="Tarkka M."/>
            <person name="Buscot F."/>
            <person name="Kohler A."/>
            <person name="Nagy L.G."/>
            <person name="Floudas D."/>
            <person name="Copeland A."/>
            <person name="Barry K.W."/>
            <person name="Cichocki N."/>
            <person name="Veneault-Fourrey C."/>
            <person name="LaButti K."/>
            <person name="Lindquist E.A."/>
            <person name="Lipzen A."/>
            <person name="Lundell T."/>
            <person name="Morin E."/>
            <person name="Murat C."/>
            <person name="Sun H."/>
            <person name="Tunlid A."/>
            <person name="Henrissat B."/>
            <person name="Grigoriev I.V."/>
            <person name="Hibbett D.S."/>
            <person name="Martin F."/>
            <person name="Nordberg H.P."/>
            <person name="Cantor M.N."/>
            <person name="Hua S.X."/>
        </authorList>
    </citation>
    <scope>NUCLEOTIDE SEQUENCE [LARGE SCALE GENOMIC DNA]</scope>
    <source>
        <strain evidence="2 3">F 1598</strain>
    </source>
</reference>
<organism evidence="2 3">
    <name type="scientific">Piloderma croceum (strain F 1598)</name>
    <dbReference type="NCBI Taxonomy" id="765440"/>
    <lineage>
        <taxon>Eukaryota</taxon>
        <taxon>Fungi</taxon>
        <taxon>Dikarya</taxon>
        <taxon>Basidiomycota</taxon>
        <taxon>Agaricomycotina</taxon>
        <taxon>Agaricomycetes</taxon>
        <taxon>Agaricomycetidae</taxon>
        <taxon>Atheliales</taxon>
        <taxon>Atheliaceae</taxon>
        <taxon>Piloderma</taxon>
    </lineage>
</organism>
<dbReference type="AlphaFoldDB" id="A0A0C3CEW7"/>
<dbReference type="InParanoid" id="A0A0C3CEW7"/>
<proteinExistence type="predicted"/>
<feature type="transmembrane region" description="Helical" evidence="1">
    <location>
        <begin position="15"/>
        <end position="33"/>
    </location>
</feature>
<evidence type="ECO:0000313" key="2">
    <source>
        <dbReference type="EMBL" id="KIM88282.1"/>
    </source>
</evidence>
<accession>A0A0C3CEW7</accession>
<dbReference type="EMBL" id="KN832977">
    <property type="protein sequence ID" value="KIM88282.1"/>
    <property type="molecule type" value="Genomic_DNA"/>
</dbReference>
<sequence>MTSWGLREARKLDTIAPSLLAVIAGTLGTMLRMKSADVRMTIKKWKDQGPLEK</sequence>
<name>A0A0C3CEW7_PILCF</name>
<reference evidence="3" key="2">
    <citation type="submission" date="2015-01" db="EMBL/GenBank/DDBJ databases">
        <title>Evolutionary Origins and Diversification of the Mycorrhizal Mutualists.</title>
        <authorList>
            <consortium name="DOE Joint Genome Institute"/>
            <consortium name="Mycorrhizal Genomics Consortium"/>
            <person name="Kohler A."/>
            <person name="Kuo A."/>
            <person name="Nagy L.G."/>
            <person name="Floudas D."/>
            <person name="Copeland A."/>
            <person name="Barry K.W."/>
            <person name="Cichocki N."/>
            <person name="Veneault-Fourrey C."/>
            <person name="LaButti K."/>
            <person name="Lindquist E.A."/>
            <person name="Lipzen A."/>
            <person name="Lundell T."/>
            <person name="Morin E."/>
            <person name="Murat C."/>
            <person name="Riley R."/>
            <person name="Ohm R."/>
            <person name="Sun H."/>
            <person name="Tunlid A."/>
            <person name="Henrissat B."/>
            <person name="Grigoriev I.V."/>
            <person name="Hibbett D.S."/>
            <person name="Martin F."/>
        </authorList>
    </citation>
    <scope>NUCLEOTIDE SEQUENCE [LARGE SCALE GENOMIC DNA]</scope>
    <source>
        <strain evidence="3">F 1598</strain>
    </source>
</reference>
<keyword evidence="3" id="KW-1185">Reference proteome</keyword>
<dbReference type="Proteomes" id="UP000054166">
    <property type="component" value="Unassembled WGS sequence"/>
</dbReference>